<proteinExistence type="predicted"/>
<dbReference type="SUPFAM" id="SSF52499">
    <property type="entry name" value="Isochorismatase-like hydrolases"/>
    <property type="match status" value="1"/>
</dbReference>
<name>A0ABS1DUJ6_RUBGE</name>
<accession>A0ABS1DUJ6</accession>
<evidence type="ECO:0000313" key="4">
    <source>
        <dbReference type="Proteomes" id="UP001041814"/>
    </source>
</evidence>
<reference evidence="3" key="1">
    <citation type="submission" date="2017-08" db="EMBL/GenBank/DDBJ databases">
        <authorList>
            <person name="Imhoff J.F."/>
            <person name="Rahn T."/>
            <person name="Kuenzel S."/>
            <person name="Neulinger S.C."/>
        </authorList>
    </citation>
    <scope>NUCLEOTIDE SEQUENCE</scope>
    <source>
        <strain evidence="3">IM 151</strain>
    </source>
</reference>
<feature type="domain" description="Isochorismatase-like" evidence="2">
    <location>
        <begin position="34"/>
        <end position="174"/>
    </location>
</feature>
<evidence type="ECO:0000313" key="3">
    <source>
        <dbReference type="EMBL" id="MBK1713691.1"/>
    </source>
</evidence>
<evidence type="ECO:0000256" key="1">
    <source>
        <dbReference type="ARBA" id="ARBA00022801"/>
    </source>
</evidence>
<gene>
    <name evidence="3" type="ORF">CKO43_12970</name>
</gene>
<dbReference type="PANTHER" id="PTHR43540:SF1">
    <property type="entry name" value="ISOCHORISMATASE HYDROLASE"/>
    <property type="match status" value="1"/>
</dbReference>
<dbReference type="Proteomes" id="UP001041814">
    <property type="component" value="Unassembled WGS sequence"/>
</dbReference>
<dbReference type="Gene3D" id="3.40.50.850">
    <property type="entry name" value="Isochorismatase-like"/>
    <property type="match status" value="1"/>
</dbReference>
<dbReference type="InterPro" id="IPR050272">
    <property type="entry name" value="Isochorismatase-like_hydrls"/>
</dbReference>
<dbReference type="InterPro" id="IPR036380">
    <property type="entry name" value="Isochorismatase-like_sf"/>
</dbReference>
<evidence type="ECO:0000259" key="2">
    <source>
        <dbReference type="Pfam" id="PF00857"/>
    </source>
</evidence>
<reference evidence="3" key="2">
    <citation type="journal article" date="2020" name="Microorganisms">
        <title>Osmotic Adaptation and Compatible Solute Biosynthesis of Phototrophic Bacteria as Revealed from Genome Analyses.</title>
        <authorList>
            <person name="Imhoff J.F."/>
            <person name="Rahn T."/>
            <person name="Kunzel S."/>
            <person name="Keller A."/>
            <person name="Neulinger S.C."/>
        </authorList>
    </citation>
    <scope>NUCLEOTIDE SEQUENCE</scope>
    <source>
        <strain evidence="3">IM 151</strain>
    </source>
</reference>
<sequence>MPGLERVMRSSGATDPELTGDFVSTKRKWNDGPTLLVIDVQIGLNSPEYGPRGNPSCLSNVAGLLQAWRGRRLPVIFTRHVSSRPDSPLAPGAPGLAIEAAVAPHPGEPVFDKRTNSPFKLPAFVQALAPPGPHHELVIVGLATDACVTAAAREAKDLGYEVTVVHDACASFDRPSLGGAALPADLVHEVCIAALAASGITLRSTQAQRSALGA</sequence>
<dbReference type="PANTHER" id="PTHR43540">
    <property type="entry name" value="PEROXYUREIDOACRYLATE/UREIDOACRYLATE AMIDOHYDROLASE-RELATED"/>
    <property type="match status" value="1"/>
</dbReference>
<dbReference type="InterPro" id="IPR000868">
    <property type="entry name" value="Isochorismatase-like_dom"/>
</dbReference>
<dbReference type="CDD" id="cd01014">
    <property type="entry name" value="nicotinamidase_related"/>
    <property type="match status" value="1"/>
</dbReference>
<comment type="caution">
    <text evidence="3">The sequence shown here is derived from an EMBL/GenBank/DDBJ whole genome shotgun (WGS) entry which is preliminary data.</text>
</comment>
<protein>
    <recommendedName>
        <fullName evidence="2">Isochorismatase-like domain-containing protein</fullName>
    </recommendedName>
</protein>
<keyword evidence="1" id="KW-0378">Hydrolase</keyword>
<organism evidence="3 4">
    <name type="scientific">Rubrivivax gelatinosus</name>
    <name type="common">Rhodocyclus gelatinosus</name>
    <name type="synonym">Rhodopseudomonas gelatinosa</name>
    <dbReference type="NCBI Taxonomy" id="28068"/>
    <lineage>
        <taxon>Bacteria</taxon>
        <taxon>Pseudomonadati</taxon>
        <taxon>Pseudomonadota</taxon>
        <taxon>Betaproteobacteria</taxon>
        <taxon>Burkholderiales</taxon>
        <taxon>Sphaerotilaceae</taxon>
        <taxon>Rubrivivax</taxon>
    </lineage>
</organism>
<keyword evidence="4" id="KW-1185">Reference proteome</keyword>
<dbReference type="EMBL" id="NRRU01000045">
    <property type="protein sequence ID" value="MBK1713691.1"/>
    <property type="molecule type" value="Genomic_DNA"/>
</dbReference>
<dbReference type="Pfam" id="PF00857">
    <property type="entry name" value="Isochorismatase"/>
    <property type="match status" value="1"/>
</dbReference>